<dbReference type="EMBL" id="JAQIFT010000036">
    <property type="protein sequence ID" value="MDA3731474.1"/>
    <property type="molecule type" value="Genomic_DNA"/>
</dbReference>
<keyword evidence="1 4" id="KW-0533">Nickel</keyword>
<sequence>MHEIGIMIEIVKTVEKFAHQNHLKQMDTLVLQIGELSSTIPRYIEACYPMAVEGTLLQDTTLKIEVIPGNGLCRTCHKVFNLLEHARICPECGSQQWELLSGKEFMIKEIIAC</sequence>
<feature type="binding site" evidence="4">
    <location>
        <position position="73"/>
    </location>
    <ligand>
        <name>Zn(2+)</name>
        <dbReference type="ChEBI" id="CHEBI:29105"/>
    </ligand>
</feature>
<dbReference type="GO" id="GO:0051604">
    <property type="term" value="P:protein maturation"/>
    <property type="evidence" value="ECO:0007669"/>
    <property type="project" value="InterPro"/>
</dbReference>
<proteinExistence type="inferred from homology"/>
<dbReference type="Gene3D" id="3.30.2320.80">
    <property type="match status" value="1"/>
</dbReference>
<dbReference type="Proteomes" id="UP001169242">
    <property type="component" value="Unassembled WGS sequence"/>
</dbReference>
<feature type="binding site" evidence="4">
    <location>
        <position position="89"/>
    </location>
    <ligand>
        <name>Zn(2+)</name>
        <dbReference type="ChEBI" id="CHEBI:29105"/>
    </ligand>
</feature>
<evidence type="ECO:0000256" key="4">
    <source>
        <dbReference type="HAMAP-Rule" id="MF_00213"/>
    </source>
</evidence>
<keyword evidence="2 4" id="KW-0479">Metal-binding</keyword>
<comment type="function">
    <text evidence="4">Involved in the maturation of [NiFe] hydrogenases. Required for nickel insertion into the metal center of the hydrogenase.</text>
</comment>
<evidence type="ECO:0000256" key="1">
    <source>
        <dbReference type="ARBA" id="ARBA00022596"/>
    </source>
</evidence>
<dbReference type="HAMAP" id="MF_00213">
    <property type="entry name" value="HypA_HybF"/>
    <property type="match status" value="1"/>
</dbReference>
<evidence type="ECO:0000256" key="3">
    <source>
        <dbReference type="ARBA" id="ARBA00022833"/>
    </source>
</evidence>
<evidence type="ECO:0000313" key="6">
    <source>
        <dbReference type="Proteomes" id="UP001169242"/>
    </source>
</evidence>
<evidence type="ECO:0000256" key="2">
    <source>
        <dbReference type="ARBA" id="ARBA00022723"/>
    </source>
</evidence>
<dbReference type="GO" id="GO:0016151">
    <property type="term" value="F:nickel cation binding"/>
    <property type="evidence" value="ECO:0007669"/>
    <property type="project" value="UniProtKB-UniRule"/>
</dbReference>
<comment type="similarity">
    <text evidence="4">Belongs to the HypA/HybF family.</text>
</comment>
<dbReference type="PIRSF" id="PIRSF004761">
    <property type="entry name" value="Hydrgn_mat_HypA"/>
    <property type="match status" value="1"/>
</dbReference>
<reference evidence="5" key="1">
    <citation type="journal article" date="2023" name="Int. J. Syst. Evol. Microbiol.">
        <title>&lt;i&gt;Holtiella tumoricola&lt;/i&gt; gen. nov. sp. nov., isolated from a human clinical sample.</title>
        <authorList>
            <person name="Allen-Vercoe E."/>
            <person name="Daigneault M.C."/>
            <person name="Vancuren S.J."/>
            <person name="Cochrane K."/>
            <person name="O'Neal L.L."/>
            <person name="Sankaranarayanan K."/>
            <person name="Lawson P.A."/>
        </authorList>
    </citation>
    <scope>NUCLEOTIDE SEQUENCE</scope>
    <source>
        <strain evidence="5">CC70A</strain>
    </source>
</reference>
<dbReference type="RefSeq" id="WP_271011859.1">
    <property type="nucleotide sequence ID" value="NZ_JAQIFT010000036.1"/>
</dbReference>
<dbReference type="InterPro" id="IPR000688">
    <property type="entry name" value="HypA/HybF"/>
</dbReference>
<feature type="binding site" evidence="4">
    <location>
        <position position="2"/>
    </location>
    <ligand>
        <name>Ni(2+)</name>
        <dbReference type="ChEBI" id="CHEBI:49786"/>
    </ligand>
</feature>
<dbReference type="Pfam" id="PF01155">
    <property type="entry name" value="HypA"/>
    <property type="match status" value="1"/>
</dbReference>
<feature type="binding site" evidence="4">
    <location>
        <position position="76"/>
    </location>
    <ligand>
        <name>Zn(2+)</name>
        <dbReference type="ChEBI" id="CHEBI:29105"/>
    </ligand>
</feature>
<evidence type="ECO:0000313" key="5">
    <source>
        <dbReference type="EMBL" id="MDA3731474.1"/>
    </source>
</evidence>
<accession>A0AA42DLW4</accession>
<comment type="caution">
    <text evidence="5">The sequence shown here is derived from an EMBL/GenBank/DDBJ whole genome shotgun (WGS) entry which is preliminary data.</text>
</comment>
<feature type="binding site" evidence="4">
    <location>
        <position position="92"/>
    </location>
    <ligand>
        <name>Zn(2+)</name>
        <dbReference type="ChEBI" id="CHEBI:29105"/>
    </ligand>
</feature>
<name>A0AA42DLW4_9FIRM</name>
<dbReference type="AlphaFoldDB" id="A0AA42DLW4"/>
<keyword evidence="6" id="KW-1185">Reference proteome</keyword>
<dbReference type="GO" id="GO:0008270">
    <property type="term" value="F:zinc ion binding"/>
    <property type="evidence" value="ECO:0007669"/>
    <property type="project" value="UniProtKB-UniRule"/>
</dbReference>
<protein>
    <recommendedName>
        <fullName evidence="4">Hydrogenase maturation factor HypA</fullName>
    </recommendedName>
</protein>
<dbReference type="PANTHER" id="PTHR34535">
    <property type="entry name" value="HYDROGENASE MATURATION FACTOR HYPA"/>
    <property type="match status" value="1"/>
</dbReference>
<dbReference type="PANTHER" id="PTHR34535:SF3">
    <property type="entry name" value="HYDROGENASE MATURATION FACTOR HYPA"/>
    <property type="match status" value="1"/>
</dbReference>
<gene>
    <name evidence="4" type="primary">hypA</name>
    <name evidence="5" type="ORF">PBV87_08285</name>
</gene>
<keyword evidence="3 4" id="KW-0862">Zinc</keyword>
<organism evidence="5 6">
    <name type="scientific">Holtiella tumoricola</name>
    <dbReference type="NCBI Taxonomy" id="3018743"/>
    <lineage>
        <taxon>Bacteria</taxon>
        <taxon>Bacillati</taxon>
        <taxon>Bacillota</taxon>
        <taxon>Clostridia</taxon>
        <taxon>Lachnospirales</taxon>
        <taxon>Cellulosilyticaceae</taxon>
        <taxon>Holtiella</taxon>
    </lineage>
</organism>